<dbReference type="PROSITE" id="PS50088">
    <property type="entry name" value="ANK_REPEAT"/>
    <property type="match status" value="1"/>
</dbReference>
<evidence type="ECO:0000256" key="2">
    <source>
        <dbReference type="SAM" id="MobiDB-lite"/>
    </source>
</evidence>
<dbReference type="EMBL" id="FJUX01000101">
    <property type="protein sequence ID" value="CZT07992.1"/>
    <property type="molecule type" value="Genomic_DNA"/>
</dbReference>
<dbReference type="OrthoDB" id="7464126at2759"/>
<protein>
    <submittedName>
        <fullName evidence="3">Uncharacterized protein</fullName>
    </submittedName>
</protein>
<dbReference type="PANTHER" id="PTHR10039:SF16">
    <property type="entry name" value="GPI INOSITOL-DEACYLASE"/>
    <property type="match status" value="1"/>
</dbReference>
<name>A0A1E1LC28_9HELO</name>
<evidence type="ECO:0000313" key="3">
    <source>
        <dbReference type="EMBL" id="CZT07992.1"/>
    </source>
</evidence>
<dbReference type="SMART" id="SM00248">
    <property type="entry name" value="ANK"/>
    <property type="match status" value="3"/>
</dbReference>
<dbReference type="PANTHER" id="PTHR10039">
    <property type="entry name" value="AMELOGENIN"/>
    <property type="match status" value="1"/>
</dbReference>
<dbReference type="InterPro" id="IPR036770">
    <property type="entry name" value="Ankyrin_rpt-contain_sf"/>
</dbReference>
<dbReference type="Proteomes" id="UP000178912">
    <property type="component" value="Unassembled WGS sequence"/>
</dbReference>
<dbReference type="AlphaFoldDB" id="A0A1E1LC28"/>
<proteinExistence type="predicted"/>
<dbReference type="PROSITE" id="PS50297">
    <property type="entry name" value="ANK_REP_REGION"/>
    <property type="match status" value="1"/>
</dbReference>
<organism evidence="3 4">
    <name type="scientific">Rhynchosporium agropyri</name>
    <dbReference type="NCBI Taxonomy" id="914238"/>
    <lineage>
        <taxon>Eukaryota</taxon>
        <taxon>Fungi</taxon>
        <taxon>Dikarya</taxon>
        <taxon>Ascomycota</taxon>
        <taxon>Pezizomycotina</taxon>
        <taxon>Leotiomycetes</taxon>
        <taxon>Helotiales</taxon>
        <taxon>Ploettnerulaceae</taxon>
        <taxon>Rhynchosporium</taxon>
    </lineage>
</organism>
<dbReference type="Gene3D" id="1.25.40.20">
    <property type="entry name" value="Ankyrin repeat-containing domain"/>
    <property type="match status" value="1"/>
</dbReference>
<sequence length="751" mass="83586">MKEGKPNNDPQCAGHGSKVPDVRVAEPGSTASASLSTALLDLSLASEAPSPTGVEESTQHSLPAEITPRDLWNEALILLGTEGENLREILREKHSHNWRVSDHIGKLLEETENLQKACEGKAYNFKIGSKAIDARDAVGKIVKWLNKFKAVGDTIVQFDQVHASLPWAAFRLLLERKLETFLLKMDRKEWLELLKWISKIPYGDYYRIVTGEQTGGTCEWLLRYKDYVNWREADSSSALWIRELWAYLKISQLLELDLPRDIEDRSGKLPKGLKETYDEIIKRMPKQHQVLAYRAIQWVMCAQHPLYTEILLPAVSQDEGSGSLMPLRGLNEAILLEYCHNLLIIDPVRKVWVTSHLPVNEYFENHVQSNAQANSLVLSIFLLVMQNTIDYDREVNWVQDCQLDQAWKLTWDRGRASSLNPASDSNSNNEISLHQMTSGVDCRLESSIRDPLSGQHFEYLSIYARHHWPFHAQKQSLSCDAHLITLLENFFGTPRDSSTAYRCWHKMITNDNGSEPFSSATRLGTFEDTAPSSVAAFCMCRFGLTTLLPSWKNCDWTQIGLQTLSGKSLLELGALSGEPKICQFLIEHGADVNERTMSKYGSALAALPENEDPRHYISSGSGISHDVAKWRSDIYQLLIRAGADVNTQLENGKYGSALAAAAKIGDIAGVESLHQAGAKANIQIRFGEYGSVLAAAITTSKDPVGAEANMQLVFGKYGSALAAAAATITYRGAKEKIVALLANGADPNMQI</sequence>
<keyword evidence="4" id="KW-1185">Reference proteome</keyword>
<dbReference type="SUPFAM" id="SSF48403">
    <property type="entry name" value="Ankyrin repeat"/>
    <property type="match status" value="1"/>
</dbReference>
<feature type="repeat" description="ANK" evidence="1">
    <location>
        <begin position="565"/>
        <end position="597"/>
    </location>
</feature>
<accession>A0A1E1LC28</accession>
<gene>
    <name evidence="3" type="ORF">RAG0_13238</name>
</gene>
<evidence type="ECO:0000256" key="1">
    <source>
        <dbReference type="PROSITE-ProRule" id="PRU00023"/>
    </source>
</evidence>
<feature type="region of interest" description="Disordered" evidence="2">
    <location>
        <begin position="1"/>
        <end position="30"/>
    </location>
</feature>
<evidence type="ECO:0000313" key="4">
    <source>
        <dbReference type="Proteomes" id="UP000178912"/>
    </source>
</evidence>
<reference evidence="4" key="1">
    <citation type="submission" date="2016-03" db="EMBL/GenBank/DDBJ databases">
        <authorList>
            <person name="Guldener U."/>
        </authorList>
    </citation>
    <scope>NUCLEOTIDE SEQUENCE [LARGE SCALE GENOMIC DNA]</scope>
    <source>
        <strain evidence="4">04CH-RAC-A.6.1</strain>
    </source>
</reference>
<keyword evidence="1" id="KW-0040">ANK repeat</keyword>
<dbReference type="InterPro" id="IPR002110">
    <property type="entry name" value="Ankyrin_rpt"/>
</dbReference>